<dbReference type="EMBL" id="JBHTCO010000010">
    <property type="protein sequence ID" value="MFC7393147.1"/>
    <property type="molecule type" value="Genomic_DNA"/>
</dbReference>
<comment type="caution">
    <text evidence="1">The sequence shown here is derived from an EMBL/GenBank/DDBJ whole genome shotgun (WGS) entry which is preliminary data.</text>
</comment>
<accession>A0ABW2PUU0</accession>
<reference evidence="2" key="1">
    <citation type="journal article" date="2019" name="Int. J. Syst. Evol. Microbiol.">
        <title>The Global Catalogue of Microorganisms (GCM) 10K type strain sequencing project: providing services to taxonomists for standard genome sequencing and annotation.</title>
        <authorList>
            <consortium name="The Broad Institute Genomics Platform"/>
            <consortium name="The Broad Institute Genome Sequencing Center for Infectious Disease"/>
            <person name="Wu L."/>
            <person name="Ma J."/>
        </authorList>
    </citation>
    <scope>NUCLEOTIDE SEQUENCE [LARGE SCALE GENOMIC DNA]</scope>
    <source>
        <strain evidence="2">CGMCC 1.16305</strain>
    </source>
</reference>
<dbReference type="SUPFAM" id="SSF158414">
    <property type="entry name" value="HP0062-like"/>
    <property type="match status" value="1"/>
</dbReference>
<dbReference type="InterPro" id="IPR029013">
    <property type="entry name" value="HP0062-like_sf"/>
</dbReference>
<gene>
    <name evidence="1" type="ORF">ACFQRG_09235</name>
</gene>
<evidence type="ECO:0000313" key="2">
    <source>
        <dbReference type="Proteomes" id="UP001596505"/>
    </source>
</evidence>
<dbReference type="RefSeq" id="WP_380965600.1">
    <property type="nucleotide sequence ID" value="NZ_JBHTCO010000010.1"/>
</dbReference>
<evidence type="ECO:0000313" key="1">
    <source>
        <dbReference type="EMBL" id="MFC7393147.1"/>
    </source>
</evidence>
<proteinExistence type="predicted"/>
<evidence type="ECO:0008006" key="3">
    <source>
        <dbReference type="Google" id="ProtNLM"/>
    </source>
</evidence>
<dbReference type="Gene3D" id="1.10.287.1060">
    <property type="entry name" value="ESAT-6-like"/>
    <property type="match status" value="1"/>
</dbReference>
<organism evidence="1 2">
    <name type="scientific">Scopulibacillus cellulosilyticus</name>
    <dbReference type="NCBI Taxonomy" id="2665665"/>
    <lineage>
        <taxon>Bacteria</taxon>
        <taxon>Bacillati</taxon>
        <taxon>Bacillota</taxon>
        <taxon>Bacilli</taxon>
        <taxon>Bacillales</taxon>
        <taxon>Sporolactobacillaceae</taxon>
        <taxon>Scopulibacillus</taxon>
    </lineage>
</organism>
<dbReference type="Proteomes" id="UP001596505">
    <property type="component" value="Unassembled WGS sequence"/>
</dbReference>
<protein>
    <recommendedName>
        <fullName evidence="3">Flagellar protein FliT</fullName>
    </recommendedName>
</protein>
<name>A0ABW2PUU0_9BACL</name>
<sequence length="109" mass="13257">MKLEYLNPEEYEDAARILEQNIDELRVVDQRVHFTVSSLDDWQTSEKQVFIEYHKRLISTISQQIEYLHNKSRELRIMAEHIRQEKMRARMTKHGQFENYSRPFKGSGW</sequence>
<keyword evidence="2" id="KW-1185">Reference proteome</keyword>